<dbReference type="PANTHER" id="PTHR42954">
    <property type="entry name" value="FE(2+) TRANSPORT PROTEIN A"/>
    <property type="match status" value="1"/>
</dbReference>
<dbReference type="Gene3D" id="2.30.30.90">
    <property type="match status" value="2"/>
</dbReference>
<dbReference type="InterPro" id="IPR008988">
    <property type="entry name" value="Transcriptional_repressor_C"/>
</dbReference>
<dbReference type="InterPro" id="IPR038157">
    <property type="entry name" value="FeoA_core_dom"/>
</dbReference>
<gene>
    <name evidence="3" type="ORF">O0S09_09010</name>
</gene>
<feature type="domain" description="Ferrous iron transporter FeoA-like" evidence="2">
    <location>
        <begin position="6"/>
        <end position="78"/>
    </location>
</feature>
<evidence type="ECO:0000256" key="1">
    <source>
        <dbReference type="ARBA" id="ARBA00023004"/>
    </source>
</evidence>
<organism evidence="3 4">
    <name type="scientific">Methanocorpusculum vombati</name>
    <dbReference type="NCBI Taxonomy" id="3002864"/>
    <lineage>
        <taxon>Archaea</taxon>
        <taxon>Methanobacteriati</taxon>
        <taxon>Methanobacteriota</taxon>
        <taxon>Stenosarchaea group</taxon>
        <taxon>Methanomicrobia</taxon>
        <taxon>Methanomicrobiales</taxon>
        <taxon>Methanocorpusculaceae</taxon>
        <taxon>Methanocorpusculum</taxon>
    </lineage>
</organism>
<protein>
    <submittedName>
        <fullName evidence="3">Ferrous iron transport protein A</fullName>
    </submittedName>
</protein>
<evidence type="ECO:0000313" key="3">
    <source>
        <dbReference type="EMBL" id="MCZ0863383.1"/>
    </source>
</evidence>
<accession>A0ABT4INP4</accession>
<feature type="domain" description="Ferrous iron transporter FeoA-like" evidence="2">
    <location>
        <begin position="82"/>
        <end position="154"/>
    </location>
</feature>
<dbReference type="PANTHER" id="PTHR42954:SF2">
    <property type="entry name" value="FE(2+) TRANSPORT PROTEIN A"/>
    <property type="match status" value="1"/>
</dbReference>
<name>A0ABT4INP4_9EURY</name>
<comment type="caution">
    <text evidence="3">The sequence shown here is derived from an EMBL/GenBank/DDBJ whole genome shotgun (WGS) entry which is preliminary data.</text>
</comment>
<dbReference type="InterPro" id="IPR007167">
    <property type="entry name" value="Fe-transptr_FeoA-like"/>
</dbReference>
<reference evidence="3" key="1">
    <citation type="submission" date="2022-12" db="EMBL/GenBank/DDBJ databases">
        <title>Isolation and characterisation of novel Methanocorpusculum spp. from native Australian herbivores indicates the genus is ancestrally host-associated.</title>
        <authorList>
            <person name="Volmer J.G."/>
            <person name="Soo R.M."/>
            <person name="Evans P.N."/>
            <person name="Hoedt E.C."/>
            <person name="Astorga Alsina A.L."/>
            <person name="Woodcroft B.J."/>
            <person name="Tyson G.W."/>
            <person name="Hugenholtz P."/>
            <person name="Morrison M."/>
        </authorList>
    </citation>
    <scope>NUCLEOTIDE SEQUENCE</scope>
    <source>
        <strain evidence="3">CW153</strain>
    </source>
</reference>
<dbReference type="Proteomes" id="UP001141336">
    <property type="component" value="Unassembled WGS sequence"/>
</dbReference>
<evidence type="ECO:0000259" key="2">
    <source>
        <dbReference type="SMART" id="SM00899"/>
    </source>
</evidence>
<keyword evidence="1" id="KW-0408">Iron</keyword>
<evidence type="ECO:0000313" key="4">
    <source>
        <dbReference type="Proteomes" id="UP001141336"/>
    </source>
</evidence>
<proteinExistence type="predicted"/>
<dbReference type="SMART" id="SM00899">
    <property type="entry name" value="FeoA"/>
    <property type="match status" value="2"/>
</dbReference>
<dbReference type="SUPFAM" id="SSF50037">
    <property type="entry name" value="C-terminal domain of transcriptional repressors"/>
    <property type="match status" value="2"/>
</dbReference>
<dbReference type="InterPro" id="IPR052713">
    <property type="entry name" value="FeoA"/>
</dbReference>
<sequence length="156" mass="16458">MTSQSVALDCIPCGSQATVVSLRHGAEITRRLLELGVTRGTHLTVLGKAPLGDPMFVRIRGCQIAMRIAEAGQISVVKDGVWTLAAVPAGHTVRVTEVLPDTGITSRLLELGVTKGSSIRILGAAPLGDPMTISVRGCQFAIRRHEAENILVELAA</sequence>
<keyword evidence="4" id="KW-1185">Reference proteome</keyword>
<dbReference type="EMBL" id="JAPTGC010000018">
    <property type="protein sequence ID" value="MCZ0863383.1"/>
    <property type="molecule type" value="Genomic_DNA"/>
</dbReference>
<dbReference type="Pfam" id="PF04023">
    <property type="entry name" value="FeoA"/>
    <property type="match status" value="2"/>
</dbReference>